<evidence type="ECO:0000256" key="1">
    <source>
        <dbReference type="ARBA" id="ARBA00022962"/>
    </source>
</evidence>
<dbReference type="HAMAP" id="MF_02036">
    <property type="entry name" value="EgtC"/>
    <property type="match status" value="1"/>
</dbReference>
<comment type="catalytic activity">
    <reaction evidence="2">
        <text>gamma-L-glutamyl-hercynylcysteine S-oxide + H2O = S-(hercyn-2-yl)-L-cysteine S-oxide + L-glutamate</text>
        <dbReference type="Rhea" id="RHEA:42684"/>
        <dbReference type="ChEBI" id="CHEBI:15377"/>
        <dbReference type="ChEBI" id="CHEBI:29985"/>
        <dbReference type="ChEBI" id="CHEBI:82703"/>
        <dbReference type="ChEBI" id="CHEBI:82706"/>
        <dbReference type="EC" id="3.5.1.118"/>
    </reaction>
</comment>
<dbReference type="NCBIfam" id="TIGR03442">
    <property type="entry name" value="ergothioneine biosynthesis protein EgtC"/>
    <property type="match status" value="1"/>
</dbReference>
<dbReference type="CDD" id="cd01908">
    <property type="entry name" value="YafJ"/>
    <property type="match status" value="1"/>
</dbReference>
<dbReference type="InterPro" id="IPR017932">
    <property type="entry name" value="GATase_2_dom"/>
</dbReference>
<keyword evidence="1 2" id="KW-0315">Glutamine amidotransferase</keyword>
<dbReference type="InterPro" id="IPR017808">
    <property type="entry name" value="EgtC"/>
</dbReference>
<protein>
    <recommendedName>
        <fullName evidence="2">Gamma-glutamyl-hercynylcysteine sulfoxide hydrolase</fullName>
        <ecNumber evidence="2">3.5.1.118</ecNumber>
    </recommendedName>
    <alternativeName>
        <fullName evidence="2">Gamma-glutamyl hercynylcysteine S-oxide hydrolase</fullName>
    </alternativeName>
</protein>
<dbReference type="InterPro" id="IPR052373">
    <property type="entry name" value="Gamma-glu_amide_hydrolase"/>
</dbReference>
<dbReference type="EC" id="3.5.1.118" evidence="2"/>
<comment type="pathway">
    <text evidence="2">Amino-acid biosynthesis; ergothioneine biosynthesis.</text>
</comment>
<dbReference type="RefSeq" id="WP_345885072.1">
    <property type="nucleotide sequence ID" value="NZ_JBDFRB010000007.1"/>
</dbReference>
<comment type="function">
    <text evidence="2">Catalyzes the hydrolysis of the gamma-glutamyl amide bond of hercynyl-gamma-L-glutamyl-L-cysteine sulfoxide to produce hercynylcysteine sulfoxide, a step in the biosynthesis pathway of ergothioneine.</text>
</comment>
<dbReference type="InterPro" id="IPR026869">
    <property type="entry name" value="EgtC-like"/>
</dbReference>
<evidence type="ECO:0000259" key="3">
    <source>
        <dbReference type="PROSITE" id="PS51278"/>
    </source>
</evidence>
<accession>A0ABU9X3Y3</accession>
<evidence type="ECO:0000313" key="5">
    <source>
        <dbReference type="Proteomes" id="UP001422074"/>
    </source>
</evidence>
<sequence length="266" mass="28220">MCRHLAYLGEPRTLAEVLTAPEHGLYRQAWEPRHQLHGTVNADGFGVGWYAEGDPVPARYRRAVPMWADRSFADVARVTRTRCLLAAVRSATEGMPPDESAAAPYTSPPGAGQAVGGCWLFSHNGRVEGWPHSLASLAAQLPASRLLAQESTVDSALLWALVLGRLESGQEPARALAGVAAEAAGLAGGRYNFLLTDGQMIAATAWGDTLFWRARAGEVLVASEPSDSSGDWQRVPDASVLTAAAGEVLIQPIDTTVPLTKEATAL</sequence>
<dbReference type="SUPFAM" id="SSF56235">
    <property type="entry name" value="N-terminal nucleophile aminohydrolases (Ntn hydrolases)"/>
    <property type="match status" value="1"/>
</dbReference>
<feature type="domain" description="Glutamine amidotransferase type-2" evidence="3">
    <location>
        <begin position="2"/>
        <end position="266"/>
    </location>
</feature>
<proteinExistence type="inferred from homology"/>
<dbReference type="PANTHER" id="PTHR43187:SF2">
    <property type="entry name" value="GAMMA-GLUTAMYL-HERCYNYLCYSTEINE SULFOXIDE HYDROLASE"/>
    <property type="match status" value="1"/>
</dbReference>
<organism evidence="4 5">
    <name type="scientific">Sinomonas halotolerans</name>
    <dbReference type="NCBI Taxonomy" id="1644133"/>
    <lineage>
        <taxon>Bacteria</taxon>
        <taxon>Bacillati</taxon>
        <taxon>Actinomycetota</taxon>
        <taxon>Actinomycetes</taxon>
        <taxon>Micrococcales</taxon>
        <taxon>Micrococcaceae</taxon>
        <taxon>Sinomonas</taxon>
    </lineage>
</organism>
<dbReference type="EMBL" id="JBDFRB010000007">
    <property type="protein sequence ID" value="MEN2744793.1"/>
    <property type="molecule type" value="Genomic_DNA"/>
</dbReference>
<comment type="caution">
    <text evidence="4">The sequence shown here is derived from an EMBL/GenBank/DDBJ whole genome shotgun (WGS) entry which is preliminary data.</text>
</comment>
<dbReference type="PROSITE" id="PS51278">
    <property type="entry name" value="GATASE_TYPE_2"/>
    <property type="match status" value="1"/>
</dbReference>
<dbReference type="InterPro" id="IPR029055">
    <property type="entry name" value="Ntn_hydrolases_N"/>
</dbReference>
<gene>
    <name evidence="2 4" type="primary">egtC</name>
    <name evidence="4" type="ORF">ABCQ75_09605</name>
</gene>
<name>A0ABU9X3Y3_9MICC</name>
<evidence type="ECO:0000313" key="4">
    <source>
        <dbReference type="EMBL" id="MEN2744793.1"/>
    </source>
</evidence>
<keyword evidence="2" id="KW-0378">Hydrolase</keyword>
<dbReference type="InterPro" id="IPR032889">
    <property type="entry name" value="EgtC_Actinobacteria"/>
</dbReference>
<evidence type="ECO:0000256" key="2">
    <source>
        <dbReference type="HAMAP-Rule" id="MF_02036"/>
    </source>
</evidence>
<dbReference type="PANTHER" id="PTHR43187">
    <property type="entry name" value="GLUTAMINE AMIDOTRANSFERASE DUG3-RELATED"/>
    <property type="match status" value="1"/>
</dbReference>
<dbReference type="Proteomes" id="UP001422074">
    <property type="component" value="Unassembled WGS sequence"/>
</dbReference>
<dbReference type="Gene3D" id="3.60.20.10">
    <property type="entry name" value="Glutamine Phosphoribosylpyrophosphate, subunit 1, domain 1"/>
    <property type="match status" value="1"/>
</dbReference>
<reference evidence="4 5" key="1">
    <citation type="submission" date="2024-05" db="EMBL/GenBank/DDBJ databases">
        <title>Sinomonas sp. nov., isolated from a waste landfill.</title>
        <authorList>
            <person name="Zhao Y."/>
        </authorList>
    </citation>
    <scope>NUCLEOTIDE SEQUENCE [LARGE SCALE GENOMIC DNA]</scope>
    <source>
        <strain evidence="4 5">CCTCC AB2014300</strain>
    </source>
</reference>
<keyword evidence="5" id="KW-1185">Reference proteome</keyword>
<dbReference type="Pfam" id="PF13230">
    <property type="entry name" value="GATase_4"/>
    <property type="match status" value="1"/>
</dbReference>